<dbReference type="InterPro" id="IPR001789">
    <property type="entry name" value="Sig_transdc_resp-reg_receiver"/>
</dbReference>
<dbReference type="AlphaFoldDB" id="A0A212QXT1"/>
<dbReference type="OrthoDB" id="9786548at2"/>
<evidence type="ECO:0000313" key="3">
    <source>
        <dbReference type="EMBL" id="SNB64522.1"/>
    </source>
</evidence>
<dbReference type="PROSITE" id="PS50110">
    <property type="entry name" value="RESPONSE_REGULATORY"/>
    <property type="match status" value="1"/>
</dbReference>
<reference evidence="4" key="1">
    <citation type="submission" date="2017-06" db="EMBL/GenBank/DDBJ databases">
        <authorList>
            <person name="Varghese N."/>
            <person name="Submissions S."/>
        </authorList>
    </citation>
    <scope>NUCLEOTIDE SEQUENCE [LARGE SCALE GENOMIC DNA]</scope>
    <source>
        <strain evidence="4">DSM 137</strain>
    </source>
</reference>
<feature type="domain" description="Response regulatory" evidence="2">
    <location>
        <begin position="12"/>
        <end position="139"/>
    </location>
</feature>
<sequence length="158" mass="16565">MFDAAGLSPPPSILIADDDDDDVYLIRSALKAVGQGAGARVACDRVANGVDALAWLSRRELMCQLPAAVILDINMPRLDGIGVLRALRQSFDMRGLAVFVLTTAATETVHGAALDLGATRIFVKPNTMGELTDIVREILSLVHLGAAVGADGTRGVKA</sequence>
<dbReference type="Proteomes" id="UP000198418">
    <property type="component" value="Unassembled WGS sequence"/>
</dbReference>
<dbReference type="EMBL" id="FYDG01000002">
    <property type="protein sequence ID" value="SNB64522.1"/>
    <property type="molecule type" value="Genomic_DNA"/>
</dbReference>
<dbReference type="Pfam" id="PF00072">
    <property type="entry name" value="Response_reg"/>
    <property type="match status" value="1"/>
</dbReference>
<dbReference type="RefSeq" id="WP_158255130.1">
    <property type="nucleotide sequence ID" value="NZ_FYDG01000002.1"/>
</dbReference>
<organism evidence="3 4">
    <name type="scientific">Rhodoblastus acidophilus</name>
    <name type="common">Rhodopseudomonas acidophila</name>
    <dbReference type="NCBI Taxonomy" id="1074"/>
    <lineage>
        <taxon>Bacteria</taxon>
        <taxon>Pseudomonadati</taxon>
        <taxon>Pseudomonadota</taxon>
        <taxon>Alphaproteobacteria</taxon>
        <taxon>Hyphomicrobiales</taxon>
        <taxon>Rhodoblastaceae</taxon>
        <taxon>Rhodoblastus</taxon>
    </lineage>
</organism>
<keyword evidence="1" id="KW-0597">Phosphoprotein</keyword>
<keyword evidence="4" id="KW-1185">Reference proteome</keyword>
<gene>
    <name evidence="3" type="ORF">SAMN06265338_10251</name>
</gene>
<dbReference type="SMART" id="SM00448">
    <property type="entry name" value="REC"/>
    <property type="match status" value="1"/>
</dbReference>
<dbReference type="InterPro" id="IPR052893">
    <property type="entry name" value="TCS_response_regulator"/>
</dbReference>
<evidence type="ECO:0000256" key="1">
    <source>
        <dbReference type="PROSITE-ProRule" id="PRU00169"/>
    </source>
</evidence>
<name>A0A212QXT1_RHOAC</name>
<dbReference type="InterPro" id="IPR011006">
    <property type="entry name" value="CheY-like_superfamily"/>
</dbReference>
<feature type="modified residue" description="4-aspartylphosphate" evidence="1">
    <location>
        <position position="72"/>
    </location>
</feature>
<evidence type="ECO:0000259" key="2">
    <source>
        <dbReference type="PROSITE" id="PS50110"/>
    </source>
</evidence>
<dbReference type="PANTHER" id="PTHR44520">
    <property type="entry name" value="RESPONSE REGULATOR RCP1-RELATED"/>
    <property type="match status" value="1"/>
</dbReference>
<dbReference type="SUPFAM" id="SSF52172">
    <property type="entry name" value="CheY-like"/>
    <property type="match status" value="1"/>
</dbReference>
<dbReference type="PANTHER" id="PTHR44520:SF1">
    <property type="entry name" value="TWO-COMPONENT SYSTEM REGULATORY PROTEIN"/>
    <property type="match status" value="1"/>
</dbReference>
<dbReference type="Gene3D" id="3.40.50.2300">
    <property type="match status" value="1"/>
</dbReference>
<proteinExistence type="predicted"/>
<evidence type="ECO:0000313" key="4">
    <source>
        <dbReference type="Proteomes" id="UP000198418"/>
    </source>
</evidence>
<accession>A0A212QXT1</accession>
<protein>
    <submittedName>
        <fullName evidence="3">Two-component system, chemotaxis family, response regulator CheY</fullName>
    </submittedName>
</protein>
<dbReference type="GO" id="GO:0000160">
    <property type="term" value="P:phosphorelay signal transduction system"/>
    <property type="evidence" value="ECO:0007669"/>
    <property type="project" value="InterPro"/>
</dbReference>